<name>A0A316DCA8_9BACL</name>
<dbReference type="Proteomes" id="UP000245634">
    <property type="component" value="Unassembled WGS sequence"/>
</dbReference>
<comment type="similarity">
    <text evidence="1">Belongs to the PspA/Vipp/IM30 family.</text>
</comment>
<dbReference type="RefSeq" id="WP_109687433.1">
    <property type="nucleotide sequence ID" value="NZ_QGGL01000004.1"/>
</dbReference>
<accession>A0A316DCA8</accession>
<reference evidence="3 4" key="1">
    <citation type="submission" date="2018-05" db="EMBL/GenBank/DDBJ databases">
        <title>Genomic Encyclopedia of Type Strains, Phase IV (KMG-IV): sequencing the most valuable type-strain genomes for metagenomic binning, comparative biology and taxonomic classification.</title>
        <authorList>
            <person name="Goeker M."/>
        </authorList>
    </citation>
    <scope>NUCLEOTIDE SEQUENCE [LARGE SCALE GENOMIC DNA]</scope>
    <source>
        <strain evidence="3 4">DSM 18773</strain>
    </source>
</reference>
<dbReference type="PANTHER" id="PTHR31088:SF6">
    <property type="entry name" value="PHAGE SHOCK PROTEIN A"/>
    <property type="match status" value="1"/>
</dbReference>
<keyword evidence="4" id="KW-1185">Reference proteome</keyword>
<evidence type="ECO:0000256" key="1">
    <source>
        <dbReference type="ARBA" id="ARBA00043985"/>
    </source>
</evidence>
<feature type="coiled-coil region" evidence="2">
    <location>
        <begin position="86"/>
        <end position="134"/>
    </location>
</feature>
<dbReference type="PANTHER" id="PTHR31088">
    <property type="entry name" value="MEMBRANE-ASSOCIATED PROTEIN VIPP1, CHLOROPLASTIC"/>
    <property type="match status" value="1"/>
</dbReference>
<dbReference type="AlphaFoldDB" id="A0A316DCA8"/>
<gene>
    <name evidence="3" type="ORF">C7459_104183</name>
</gene>
<dbReference type="OrthoDB" id="9779630at2"/>
<keyword evidence="2" id="KW-0175">Coiled coil</keyword>
<proteinExistence type="inferred from homology"/>
<comment type="caution">
    <text evidence="3">The sequence shown here is derived from an EMBL/GenBank/DDBJ whole genome shotgun (WGS) entry which is preliminary data.</text>
</comment>
<evidence type="ECO:0000313" key="4">
    <source>
        <dbReference type="Proteomes" id="UP000245634"/>
    </source>
</evidence>
<evidence type="ECO:0000313" key="3">
    <source>
        <dbReference type="EMBL" id="PWK14979.1"/>
    </source>
</evidence>
<dbReference type="EMBL" id="QGGL01000004">
    <property type="protein sequence ID" value="PWK14979.1"/>
    <property type="molecule type" value="Genomic_DNA"/>
</dbReference>
<dbReference type="Pfam" id="PF04012">
    <property type="entry name" value="PspA_IM30"/>
    <property type="match status" value="1"/>
</dbReference>
<organism evidence="3 4">
    <name type="scientific">Tumebacillus permanentifrigoris</name>
    <dbReference type="NCBI Taxonomy" id="378543"/>
    <lineage>
        <taxon>Bacteria</taxon>
        <taxon>Bacillati</taxon>
        <taxon>Bacillota</taxon>
        <taxon>Bacilli</taxon>
        <taxon>Bacillales</taxon>
        <taxon>Alicyclobacillaceae</taxon>
        <taxon>Tumebacillus</taxon>
    </lineage>
</organism>
<dbReference type="InterPro" id="IPR007157">
    <property type="entry name" value="PspA_VIPP1"/>
</dbReference>
<sequence length="221" mass="25099">MIFKRIRDIVLSGVHETLDKLEDPVSLVKQYLRDIETEISKASHTIAHQVVLEKRHAALIADTKSQIAKRARQAQLAVDTEDEEIAKLALRDKVQLESKLAVYEEQYETITTHTETLTAQLQDLQEKYSDMQAKKCVLFARAQAAKTQCDLNTTLSTIDADSAVRGFARMEERVLQMEAHVEASHRVLATHRQLERLTPDTTVQDKVEEELAKLKSARDHA</sequence>
<evidence type="ECO:0000256" key="2">
    <source>
        <dbReference type="SAM" id="Coils"/>
    </source>
</evidence>
<protein>
    <submittedName>
        <fullName evidence="3">Phage shock protein A (PspA) family protein</fullName>
    </submittedName>
</protein>